<keyword evidence="2 10" id="KW-0547">Nucleotide-binding</keyword>
<evidence type="ECO:0000256" key="1">
    <source>
        <dbReference type="ARBA" id="ARBA00022722"/>
    </source>
</evidence>
<keyword evidence="9 10" id="KW-0234">DNA repair</keyword>
<dbReference type="HAMAP" id="MF_01486">
    <property type="entry name" value="RecC"/>
    <property type="match status" value="1"/>
</dbReference>
<dbReference type="Gene3D" id="3.40.50.10930">
    <property type="match status" value="1"/>
</dbReference>
<evidence type="ECO:0000256" key="4">
    <source>
        <dbReference type="ARBA" id="ARBA00022801"/>
    </source>
</evidence>
<dbReference type="CDD" id="cd22353">
    <property type="entry name" value="RecC_C-like"/>
    <property type="match status" value="1"/>
</dbReference>
<evidence type="ECO:0000256" key="3">
    <source>
        <dbReference type="ARBA" id="ARBA00022763"/>
    </source>
</evidence>
<sequence length="1083" mass="130930">MIYIYQSNQIDLIQKILSKILKNFPINNPMKKEIIITSSSNISEWLKLNITLNINILANVEFISLNSFIWKLVILTTKNVPFDNFAFRLMLSWYIAQIIPKINKNIKIKNVYKNLNQFQIFYLSYKLSELYNKYLIFKPDWIDLLNFKKKSKKLEDSQYFQLIIWNLLVKKIKKEKDFCISSIYESCIQKIEKSNLIFEDIADRIFIFGIYYIPEIYLKILKTLSKKIDIHLFCINPCCLYWFDIDNRFYISNLIENKIKNKKNFFRKKIKISLLSFWGCLGAKYLKLLNNLNENIENKIFYKPKKDNLLHTIQNDILYNKYYNIIISKKFNKFEKKNLRVLNSKDNSITIHTCKNKYEEINSLYNFIVKITKDNKKICFKDILVMASNIEDYSSYINSIFNNINYKINYFISDIKIYERFNIISAIFNILKLPKFKFSIEQIFYLLEFSSISNKFKMKEDEIKMLKYLVINLGVQWGISNKRFKKCNANFEEKYSWNNIIKKTVSEYYTRINNKVYFKYIYSNDLDEKKINSLIKLENFISKLNYWYDYLSQPHLLYEWNDVIKKIIKNFFDPDKKENYVLDLLKKNWNDIIFQGINTKYKKTIYIETLENILYKRFKKENFFKKNKFNSIHFCNLKLSKIIPSKIICLLGINDGTYPRQDINYNFDSIYKNLKNDDKNIRQEDLYSFLIILLSSKEHLYISFIKNYINEERSKYISIIINELIEYISVSFYIKNCKSYNFLENINNIKKILFKKYNNFYFFRKEKIEIFNKKYFLNNININSDKKIFSKISINEFFLFYSNPIKFWCKKKLKINFSKEHLYKDNEFILKNKFNSYRINIILFEYLIKNKYLNKKDLLKNTIKYFFDGVFEEIIIEKKYYQIIKLINNINKHLLMKKETKKVFFKLDRTIIFGWLPNLQNSGLLRWNPKNLSLQDGFLFWIEHLIYCIIGGKGDSIFLGIESYWHFKNINYKKAKHFFKKLLVGYELGIENPIFLLNKSGGAWINHSFNKEKNKLILDEKTKKNARSKLISAWQGNKFINGDSQDFYISKVIPFLTENNINKIINESKKYFIFPLKFNKLLK</sequence>
<comment type="miscellaneous">
    <text evidence="10">In the RecBCD complex, RecB has a slow 3'-5' helicase, an exonuclease activity and loads RecA onto ssDNA, RecD has a fast 5'-3' helicase activity, while RecC stimulates the ATPase and processivity of the RecB helicase and contributes to recognition of the Chi site.</text>
</comment>
<evidence type="ECO:0000256" key="2">
    <source>
        <dbReference type="ARBA" id="ARBA00022741"/>
    </source>
</evidence>
<evidence type="ECO:0000259" key="11">
    <source>
        <dbReference type="Pfam" id="PF17946"/>
    </source>
</evidence>
<dbReference type="Pfam" id="PF04257">
    <property type="entry name" value="Exonuc_V_gamma"/>
    <property type="match status" value="1"/>
</dbReference>
<dbReference type="HOGENOM" id="CLU_007513_0_0_6"/>
<organism evidence="12 13">
    <name type="scientific">Wigglesworthia glossinidia brevipalpis</name>
    <dbReference type="NCBI Taxonomy" id="36870"/>
    <lineage>
        <taxon>Bacteria</taxon>
        <taxon>Pseudomonadati</taxon>
        <taxon>Pseudomonadota</taxon>
        <taxon>Gammaproteobacteria</taxon>
        <taxon>Enterobacterales</taxon>
        <taxon>Erwiniaceae</taxon>
        <taxon>Wigglesworthia</taxon>
    </lineage>
</organism>
<reference evidence="12 13" key="1">
    <citation type="journal article" date="2002" name="Nat. Genet.">
        <title>Genome sequence of the endocellular obligate symbiont of tsetse flies, Wigglesworthia glossinidia.</title>
        <authorList>
            <person name="Akman L."/>
            <person name="Yamashita A."/>
            <person name="Watanabe H."/>
            <person name="Oshima K."/>
            <person name="Shiba T."/>
            <person name="Hattori M."/>
            <person name="Aksoy S."/>
        </authorList>
    </citation>
    <scope>NUCLEOTIDE SEQUENCE [LARGE SCALE GENOMIC DNA]</scope>
</reference>
<keyword evidence="8 10" id="KW-0238">DNA-binding</keyword>
<gene>
    <name evidence="10 12" type="primary">recC</name>
</gene>
<dbReference type="STRING" id="36870.gene:10368758"/>
<comment type="function">
    <text evidence="10">A helicase/nuclease that prepares dsDNA breaks (DSB) for recombinational DNA repair. Binds to DSBs and unwinds DNA via a highly rapid and processive ATP-dependent bidirectional helicase activity. Unwinds dsDNA until it encounters a Chi (crossover hotspot instigator) sequence from the 3' direction. Cuts ssDNA a few nucleotides 3' to the Chi site. The properties and activities of the enzyme are changed at Chi. The Chi-altered holoenzyme produces a long 3'-ssDNA overhang and facilitates RecA-binding to the ssDNA for homologous DNA recombination and repair. Holoenzyme degrades any linearized DNA that is unable to undergo homologous recombination. In the holoenzyme this subunit recognizes the wild-type Chi sequence, and when added to isolated RecB increases its ATP-dependent helicase processivity.</text>
</comment>
<evidence type="ECO:0000313" key="13">
    <source>
        <dbReference type="Proteomes" id="UP000000562"/>
    </source>
</evidence>
<keyword evidence="7 10" id="KW-0067">ATP-binding</keyword>
<keyword evidence="1 10" id="KW-0540">Nuclease</keyword>
<keyword evidence="5 10" id="KW-0347">Helicase</keyword>
<dbReference type="SUPFAM" id="SSF52540">
    <property type="entry name" value="P-loop containing nucleoside triphosphate hydrolases"/>
    <property type="match status" value="2"/>
</dbReference>
<evidence type="ECO:0000256" key="7">
    <source>
        <dbReference type="ARBA" id="ARBA00022840"/>
    </source>
</evidence>
<dbReference type="GO" id="GO:0005524">
    <property type="term" value="F:ATP binding"/>
    <property type="evidence" value="ECO:0007669"/>
    <property type="project" value="UniProtKB-UniRule"/>
</dbReference>
<evidence type="ECO:0000256" key="10">
    <source>
        <dbReference type="HAMAP-Rule" id="MF_01486"/>
    </source>
</evidence>
<comment type="subunit">
    <text evidence="10">Heterotrimer of RecB, RecC and RecD. All subunits contribute to DNA-binding.</text>
</comment>
<dbReference type="GO" id="GO:0000724">
    <property type="term" value="P:double-strand break repair via homologous recombination"/>
    <property type="evidence" value="ECO:0007669"/>
    <property type="project" value="UniProtKB-UniRule"/>
</dbReference>
<proteinExistence type="inferred from homology"/>
<dbReference type="InterPro" id="IPR041500">
    <property type="entry name" value="RecC_C"/>
</dbReference>
<dbReference type="GO" id="GO:0009338">
    <property type="term" value="C:exodeoxyribonuclease V complex"/>
    <property type="evidence" value="ECO:0007669"/>
    <property type="project" value="InterPro"/>
</dbReference>
<dbReference type="GO" id="GO:0003678">
    <property type="term" value="F:DNA helicase activity"/>
    <property type="evidence" value="ECO:0007669"/>
    <property type="project" value="UniProtKB-UniRule"/>
</dbReference>
<dbReference type="EMBL" id="BA000021">
    <property type="protein sequence ID" value="BAC24411.1"/>
    <property type="molecule type" value="Genomic_DNA"/>
</dbReference>
<dbReference type="Proteomes" id="UP000000562">
    <property type="component" value="Chromosome"/>
</dbReference>
<evidence type="ECO:0000313" key="12">
    <source>
        <dbReference type="EMBL" id="BAC24411.1"/>
    </source>
</evidence>
<evidence type="ECO:0000256" key="6">
    <source>
        <dbReference type="ARBA" id="ARBA00022839"/>
    </source>
</evidence>
<keyword evidence="4 10" id="KW-0378">Hydrolase</keyword>
<dbReference type="eggNOG" id="COG1330">
    <property type="taxonomic scope" value="Bacteria"/>
</dbReference>
<dbReference type="PIRSF" id="PIRSF000980">
    <property type="entry name" value="RecC"/>
    <property type="match status" value="1"/>
</dbReference>
<dbReference type="Gene3D" id="1.10.486.10">
    <property type="entry name" value="PCRA, domain 4"/>
    <property type="match status" value="1"/>
</dbReference>
<comment type="similarity">
    <text evidence="10">Belongs to the RecC family.</text>
</comment>
<keyword evidence="13" id="KW-1185">Reference proteome</keyword>
<evidence type="ECO:0000256" key="5">
    <source>
        <dbReference type="ARBA" id="ARBA00022806"/>
    </source>
</evidence>
<dbReference type="PANTHER" id="PTHR30591:SF1">
    <property type="entry name" value="RECBCD ENZYME SUBUNIT RECC"/>
    <property type="match status" value="1"/>
</dbReference>
<dbReference type="PANTHER" id="PTHR30591">
    <property type="entry name" value="RECBCD ENZYME SUBUNIT RECC"/>
    <property type="match status" value="1"/>
</dbReference>
<name>Q8D2T9_WIGBR</name>
<dbReference type="Gene3D" id="1.10.10.160">
    <property type="match status" value="1"/>
</dbReference>
<dbReference type="InterPro" id="IPR013986">
    <property type="entry name" value="DExx_box_DNA_helicase_dom_sf"/>
</dbReference>
<dbReference type="InterPro" id="IPR006697">
    <property type="entry name" value="RecC"/>
</dbReference>
<dbReference type="Gene3D" id="3.40.50.300">
    <property type="entry name" value="P-loop containing nucleotide triphosphate hydrolases"/>
    <property type="match status" value="2"/>
</dbReference>
<dbReference type="AlphaFoldDB" id="Q8D2T9"/>
<evidence type="ECO:0000256" key="9">
    <source>
        <dbReference type="ARBA" id="ARBA00023204"/>
    </source>
</evidence>
<dbReference type="GO" id="GO:0008854">
    <property type="term" value="F:exodeoxyribonuclease V activity"/>
    <property type="evidence" value="ECO:0007669"/>
    <property type="project" value="InterPro"/>
</dbReference>
<feature type="domain" description="RecC C-terminal" evidence="11">
    <location>
        <begin position="791"/>
        <end position="1007"/>
    </location>
</feature>
<evidence type="ECO:0000256" key="8">
    <source>
        <dbReference type="ARBA" id="ARBA00023125"/>
    </source>
</evidence>
<accession>Q8D2T9</accession>
<protein>
    <recommendedName>
        <fullName evidence="10">RecBCD enzyme subunit RecC</fullName>
    </recommendedName>
    <alternativeName>
        <fullName evidence="10">Exonuclease V subunit RecC</fullName>
        <shortName evidence="10">ExoV subunit RecC</shortName>
    </alternativeName>
    <alternativeName>
        <fullName evidence="10">Helicase/nuclease RecBCD subunit RecC</fullName>
    </alternativeName>
</protein>
<keyword evidence="3 10" id="KW-0227">DNA damage</keyword>
<dbReference type="SUPFAM" id="SSF52980">
    <property type="entry name" value="Restriction endonuclease-like"/>
    <property type="match status" value="1"/>
</dbReference>
<dbReference type="InterPro" id="IPR011335">
    <property type="entry name" value="Restrct_endonuc-II-like"/>
</dbReference>
<keyword evidence="6 10" id="KW-0269">Exonuclease</keyword>
<dbReference type="OrthoDB" id="9762834at2"/>
<dbReference type="Pfam" id="PF17946">
    <property type="entry name" value="RecC_C"/>
    <property type="match status" value="1"/>
</dbReference>
<dbReference type="GO" id="GO:0003677">
    <property type="term" value="F:DNA binding"/>
    <property type="evidence" value="ECO:0007669"/>
    <property type="project" value="UniProtKB-UniRule"/>
</dbReference>
<dbReference type="KEGG" id="wbr:recC"/>
<dbReference type="InterPro" id="IPR027417">
    <property type="entry name" value="P-loop_NTPase"/>
</dbReference>